<proteinExistence type="predicted"/>
<evidence type="ECO:0000313" key="1">
    <source>
        <dbReference type="EMBL" id="CAG9620903.1"/>
    </source>
</evidence>
<comment type="caution">
    <text evidence="1">The sequence shown here is derived from an EMBL/GenBank/DDBJ whole genome shotgun (WGS) entry which is preliminary data.</text>
</comment>
<reference evidence="1 2" key="1">
    <citation type="submission" date="2021-10" db="EMBL/GenBank/DDBJ databases">
        <authorList>
            <person name="Criscuolo A."/>
        </authorList>
    </citation>
    <scope>NUCLEOTIDE SEQUENCE [LARGE SCALE GENOMIC DNA]</scope>
    <source>
        <strain evidence="2">CIP 111883</strain>
    </source>
</reference>
<evidence type="ECO:0008006" key="3">
    <source>
        <dbReference type="Google" id="ProtNLM"/>
    </source>
</evidence>
<organism evidence="1 2">
    <name type="scientific">Sutcliffiella rhizosphaerae</name>
    <dbReference type="NCBI Taxonomy" id="2880967"/>
    <lineage>
        <taxon>Bacteria</taxon>
        <taxon>Bacillati</taxon>
        <taxon>Bacillota</taxon>
        <taxon>Bacilli</taxon>
        <taxon>Bacillales</taxon>
        <taxon>Bacillaceae</taxon>
        <taxon>Sutcliffiella</taxon>
    </lineage>
</organism>
<sequence length="80" mass="9751">MNNYQWKNSLNWFKKVAKVVTMYDEQMEATSNIPKRRALRGERKYPKQVRKQLIDFVVRKQKYQQDLETFGTRNSYSNKT</sequence>
<accession>A0ABN8ACX1</accession>
<dbReference type="Proteomes" id="UP000789833">
    <property type="component" value="Unassembled WGS sequence"/>
</dbReference>
<evidence type="ECO:0000313" key="2">
    <source>
        <dbReference type="Proteomes" id="UP000789833"/>
    </source>
</evidence>
<protein>
    <recommendedName>
        <fullName evidence="3">Transposase</fullName>
    </recommendedName>
</protein>
<keyword evidence="2" id="KW-1185">Reference proteome</keyword>
<gene>
    <name evidence="1" type="ORF">BACCIP111883_01675</name>
</gene>
<dbReference type="EMBL" id="CAKJTJ010000007">
    <property type="protein sequence ID" value="CAG9620903.1"/>
    <property type="molecule type" value="Genomic_DNA"/>
</dbReference>
<name>A0ABN8ACX1_9BACI</name>